<feature type="transmembrane region" description="Helical" evidence="25">
    <location>
        <begin position="797"/>
        <end position="821"/>
    </location>
</feature>
<feature type="compositionally biased region" description="Polar residues" evidence="24">
    <location>
        <begin position="660"/>
        <end position="669"/>
    </location>
</feature>
<keyword evidence="19" id="KW-0539">Nucleus</keyword>
<comment type="subcellular location">
    <subcellularLocation>
        <location evidence="5">Cleavage furrow</location>
    </subcellularLocation>
    <subcellularLocation>
        <location evidence="1">Cytoplasm</location>
        <location evidence="1">Cytoskeleton</location>
        <location evidence="1">Microtubule organizing center</location>
        <location evidence="1">Centrosome</location>
        <location evidence="1">Centriole</location>
    </subcellularLocation>
    <subcellularLocation>
        <location evidence="3">Membrane</location>
    </subcellularLocation>
    <subcellularLocation>
        <location evidence="4">Midbody</location>
        <location evidence="4">Midbody ring</location>
    </subcellularLocation>
    <subcellularLocation>
        <location evidence="2">Nucleus</location>
    </subcellularLocation>
</comment>
<feature type="region of interest" description="Disordered" evidence="24">
    <location>
        <begin position="718"/>
        <end position="762"/>
    </location>
</feature>
<feature type="coiled-coil region" evidence="23">
    <location>
        <begin position="421"/>
        <end position="455"/>
    </location>
</feature>
<evidence type="ECO:0000256" key="25">
    <source>
        <dbReference type="SAM" id="Phobius"/>
    </source>
</evidence>
<feature type="binding site" evidence="22">
    <location>
        <begin position="102"/>
        <end position="109"/>
    </location>
    <ligand>
        <name>ATP</name>
        <dbReference type="ChEBI" id="CHEBI:30616"/>
    </ligand>
</feature>
<dbReference type="InterPro" id="IPR019821">
    <property type="entry name" value="Kinesin_motor_CS"/>
</dbReference>
<evidence type="ECO:0000256" key="23">
    <source>
        <dbReference type="SAM" id="Coils"/>
    </source>
</evidence>
<dbReference type="GO" id="GO:0005634">
    <property type="term" value="C:nucleus"/>
    <property type="evidence" value="ECO:0007669"/>
    <property type="project" value="UniProtKB-SubCell"/>
</dbReference>
<keyword evidence="28" id="KW-1185">Reference proteome</keyword>
<dbReference type="GO" id="GO:0048731">
    <property type="term" value="P:system development"/>
    <property type="evidence" value="ECO:0007669"/>
    <property type="project" value="UniProtKB-ARBA"/>
</dbReference>
<organism evidence="27 28">
    <name type="scientific">Bagarius yarrelli</name>
    <name type="common">Goonch</name>
    <name type="synonym">Bagrus yarrelli</name>
    <dbReference type="NCBI Taxonomy" id="175774"/>
    <lineage>
        <taxon>Eukaryota</taxon>
        <taxon>Metazoa</taxon>
        <taxon>Chordata</taxon>
        <taxon>Craniata</taxon>
        <taxon>Vertebrata</taxon>
        <taxon>Euteleostomi</taxon>
        <taxon>Actinopterygii</taxon>
        <taxon>Neopterygii</taxon>
        <taxon>Teleostei</taxon>
        <taxon>Ostariophysi</taxon>
        <taxon>Siluriformes</taxon>
        <taxon>Sisoridae</taxon>
        <taxon>Sisorinae</taxon>
        <taxon>Bagarius</taxon>
    </lineage>
</organism>
<keyword evidence="8 25" id="KW-0812">Transmembrane</keyword>
<dbReference type="PROSITE" id="PS50067">
    <property type="entry name" value="KINESIN_MOTOR_2"/>
    <property type="match status" value="1"/>
</dbReference>
<keyword evidence="10 22" id="KW-0547">Nucleotide-binding</keyword>
<evidence type="ECO:0000256" key="24">
    <source>
        <dbReference type="SAM" id="MobiDB-lite"/>
    </source>
</evidence>
<feature type="domain" description="Kinesin motor" evidence="26">
    <location>
        <begin position="18"/>
        <end position="342"/>
    </location>
</feature>
<dbReference type="FunFam" id="1.10.150.280:FF:000002">
    <property type="entry name" value="Kinesin-like protein"/>
    <property type="match status" value="1"/>
</dbReference>
<dbReference type="Gene3D" id="3.40.850.10">
    <property type="entry name" value="Kinesin motor domain"/>
    <property type="match status" value="1"/>
</dbReference>
<evidence type="ECO:0000256" key="6">
    <source>
        <dbReference type="ARBA" id="ARBA00006843"/>
    </source>
</evidence>
<feature type="coiled-coil region" evidence="23">
    <location>
        <begin position="974"/>
        <end position="1022"/>
    </location>
</feature>
<evidence type="ECO:0000256" key="2">
    <source>
        <dbReference type="ARBA" id="ARBA00004123"/>
    </source>
</evidence>
<keyword evidence="13 25" id="KW-1133">Transmembrane helix</keyword>
<keyword evidence="7" id="KW-0963">Cytoplasm</keyword>
<dbReference type="GO" id="GO:0000281">
    <property type="term" value="P:mitotic cytokinesis"/>
    <property type="evidence" value="ECO:0007669"/>
    <property type="project" value="InterPro"/>
</dbReference>
<dbReference type="SUPFAM" id="SSF52540">
    <property type="entry name" value="P-loop containing nucleoside triphosphate hydrolases"/>
    <property type="match status" value="1"/>
</dbReference>
<feature type="coiled-coil region" evidence="23">
    <location>
        <begin position="891"/>
        <end position="918"/>
    </location>
</feature>
<evidence type="ECO:0000256" key="13">
    <source>
        <dbReference type="ARBA" id="ARBA00022989"/>
    </source>
</evidence>
<evidence type="ECO:0000256" key="10">
    <source>
        <dbReference type="ARBA" id="ARBA00022741"/>
    </source>
</evidence>
<dbReference type="GO" id="GO:0003677">
    <property type="term" value="F:DNA binding"/>
    <property type="evidence" value="ECO:0007669"/>
    <property type="project" value="UniProtKB-KW"/>
</dbReference>
<evidence type="ECO:0000259" key="26">
    <source>
        <dbReference type="PROSITE" id="PS50067"/>
    </source>
</evidence>
<evidence type="ECO:0000256" key="16">
    <source>
        <dbReference type="ARBA" id="ARBA00023136"/>
    </source>
</evidence>
<evidence type="ECO:0000256" key="3">
    <source>
        <dbReference type="ARBA" id="ARBA00004370"/>
    </source>
</evidence>
<evidence type="ECO:0000256" key="11">
    <source>
        <dbReference type="ARBA" id="ARBA00022840"/>
    </source>
</evidence>
<feature type="compositionally biased region" description="Basic and acidic residues" evidence="24">
    <location>
        <begin position="376"/>
        <end position="387"/>
    </location>
</feature>
<sequence length="1334" mass="150988">MAQRVGVNDSAAPKRAARVRVAVRLRPYMDKQDDKSEGPCVRGLGPQTLEIVNWRNATETLQYQFDVFHGEQSTQQEVFLSSVKSIIPHILNGQNASVFAYGPTGAGKTHTMLGSQEHPGVIPRAVREVFHLVRTNVKDEWEFSIGMSYLEIYNEKVLDLLSPNSQDLPIREDKDKNIIIPGLTHTLLSSFSDFHTHFVPASLNRTTASTKLNQRSSRSHAILLIKVVKCQRVSPYRQQTGKLYLVDLAGSEDNRRTGNQGIRLKESGAINLSLFTLSKVVDSLNTGTGGRVPYRDSKLTRLLQDSLGGSAHSVMITNIAPEYKYYFDTFTALNFAAKSKQIINRPFVRETTMGPINTAGKRSREDQDAGGSGEPQNKRLKEVRKVEQASPPLPHSPVDSSVLDRLMALEKMMMGTPERERLKLLKTVAQSRKEIQRLKEKQKELEEKADMLNKLTGGQSELKDKKEDTASNVTLFKTDLPLLQRKHSVATGPRKQQAIVTPLQASQVQVLQDCAVVCKTSQDGNKKKKHLKTKISEGKENSLKTPSEEEAYWESRLDSSLLDQSKKKILHTLNSGSLKELKSLQLIGDKKAKLILGWREINGDFIQVEDLKKIEGMTEKRFLSFMKYFCLEYFFLQKKKMDNHQTLTDSLLGPQDREQSVSQTPGPVTIQPTEAAFSVRKSDSFPCLQPLSLHQQVLGEAHESGEVIVALKQKTANAGQGGYSSHLEAKTSAPRRSSPPRRHHSVPHAHTPHFGRTRKGSRSSSIAYTAFSPRPSISRHSSLATNPPLDRSKPKDYLLLAIIACFCPVWPVNIVGFVYSVMSRNSLDQGNIDGAIRLGRVAKLLSIVSIVGGIIIIAACAVNLSRNDKAMANKATKESFANKLGFKSSVSKAVEAELEKLKKENAQLKKTLDEMAKRNGRHHPTSPDSDKAKLLERILSLETLRERNSQQLLAKEKEISSMMQQLKAEGGEVVALLQNQLEQKRQEAEHKEKHLQKLLQENENLKNNLLLVNEKFQALEKRSTDMQVPSGELTMVQEQLRDALEKNQHWLIYDQQREAYVQGILARATELEQQLNQAKQTLQPQNKEVNSEGQSSASKEQEKQLQESQRELDEERKRTSHLQVQLKQLKARYEEKSREVVQAQEELQEERRNGRQSLTEERKLNNERVARLQCEIEAADVRLDEERKRSAELLLQVNLLQKSLLSQHEDQKRMTALEQQIQLSARDFENEKLDRQSLQHQLHKLLKELRKARDQIARLESTKQQRETRFSEPSSYARLDLDRMTIQGCNTNPTSPVKSSNTLDESFLECPNCRVSYPTSQHRELLAHLDYCFN</sequence>
<dbReference type="PROSITE" id="PS00411">
    <property type="entry name" value="KINESIN_MOTOR_1"/>
    <property type="match status" value="1"/>
</dbReference>
<name>A0A556TIG1_BAGYA</name>
<keyword evidence="16 25" id="KW-0472">Membrane</keyword>
<dbReference type="InterPro" id="IPR022008">
    <property type="entry name" value="EABR"/>
</dbReference>
<keyword evidence="15" id="KW-0238">DNA-binding</keyword>
<gene>
    <name evidence="27" type="ORF">Baya_0506</name>
</gene>
<keyword evidence="14 23" id="KW-0175">Coiled coil</keyword>
<feature type="compositionally biased region" description="Polar residues" evidence="24">
    <location>
        <begin position="1079"/>
        <end position="1088"/>
    </location>
</feature>
<dbReference type="SUPFAM" id="SSF47781">
    <property type="entry name" value="RuvA domain 2-like"/>
    <property type="match status" value="1"/>
</dbReference>
<evidence type="ECO:0000313" key="27">
    <source>
        <dbReference type="EMBL" id="TSK14523.1"/>
    </source>
</evidence>
<dbReference type="GO" id="GO:0007018">
    <property type="term" value="P:microtubule-based movement"/>
    <property type="evidence" value="ECO:0007669"/>
    <property type="project" value="InterPro"/>
</dbReference>
<evidence type="ECO:0000256" key="20">
    <source>
        <dbReference type="ARBA" id="ARBA00055531"/>
    </source>
</evidence>
<dbReference type="InterPro" id="IPR010994">
    <property type="entry name" value="RuvA_2-like"/>
</dbReference>
<evidence type="ECO:0000256" key="7">
    <source>
        <dbReference type="ARBA" id="ARBA00022490"/>
    </source>
</evidence>
<dbReference type="GO" id="GO:0032154">
    <property type="term" value="C:cleavage furrow"/>
    <property type="evidence" value="ECO:0007669"/>
    <property type="project" value="UniProtKB-SubCell"/>
</dbReference>
<feature type="region of interest" description="Disordered" evidence="24">
    <location>
        <begin position="353"/>
        <end position="399"/>
    </location>
</feature>
<evidence type="ECO:0000256" key="14">
    <source>
        <dbReference type="ARBA" id="ARBA00023054"/>
    </source>
</evidence>
<dbReference type="CDD" id="cd01376">
    <property type="entry name" value="KISc_KID_like"/>
    <property type="match status" value="1"/>
</dbReference>
<dbReference type="Proteomes" id="UP000319801">
    <property type="component" value="Unassembled WGS sequence"/>
</dbReference>
<protein>
    <recommendedName>
        <fullName evidence="21">Centrosomal protein of 55 kDa</fullName>
    </recommendedName>
</protein>
<keyword evidence="12" id="KW-0832">Ubl conjugation</keyword>
<proteinExistence type="inferred from homology"/>
<evidence type="ECO:0000256" key="5">
    <source>
        <dbReference type="ARBA" id="ARBA00004626"/>
    </source>
</evidence>
<evidence type="ECO:0000256" key="17">
    <source>
        <dbReference type="ARBA" id="ARBA00023175"/>
    </source>
</evidence>
<evidence type="ECO:0000256" key="21">
    <source>
        <dbReference type="ARBA" id="ARBA00069787"/>
    </source>
</evidence>
<evidence type="ECO:0000256" key="15">
    <source>
        <dbReference type="ARBA" id="ARBA00023125"/>
    </source>
</evidence>
<evidence type="ECO:0000256" key="9">
    <source>
        <dbReference type="ARBA" id="ARBA00022701"/>
    </source>
</evidence>
<dbReference type="Gene3D" id="1.10.150.280">
    <property type="entry name" value="AF1531-like domain"/>
    <property type="match status" value="1"/>
</dbReference>
<dbReference type="PRINTS" id="PR00380">
    <property type="entry name" value="KINESINHEAVY"/>
</dbReference>
<dbReference type="FunFam" id="1.20.5.1180:FF:000002">
    <property type="entry name" value="Centrosomal protein of 55 kDa"/>
    <property type="match status" value="1"/>
</dbReference>
<evidence type="ECO:0000256" key="18">
    <source>
        <dbReference type="ARBA" id="ARBA00023212"/>
    </source>
</evidence>
<evidence type="ECO:0000313" key="28">
    <source>
        <dbReference type="Proteomes" id="UP000319801"/>
    </source>
</evidence>
<evidence type="ECO:0000256" key="4">
    <source>
        <dbReference type="ARBA" id="ARBA00004476"/>
    </source>
</evidence>
<dbReference type="InterPro" id="IPR036961">
    <property type="entry name" value="Kinesin_motor_dom_sf"/>
</dbReference>
<dbReference type="GO" id="GO:0005874">
    <property type="term" value="C:microtubule"/>
    <property type="evidence" value="ECO:0007669"/>
    <property type="project" value="UniProtKB-KW"/>
</dbReference>
<dbReference type="OrthoDB" id="3176171at2759"/>
<dbReference type="Pfam" id="PF00225">
    <property type="entry name" value="Kinesin"/>
    <property type="match status" value="1"/>
</dbReference>
<dbReference type="Gene3D" id="1.20.5.1180">
    <property type="entry name" value="Geminin coiled-coil domain"/>
    <property type="match status" value="1"/>
</dbReference>
<evidence type="ECO:0000256" key="8">
    <source>
        <dbReference type="ARBA" id="ARBA00022692"/>
    </source>
</evidence>
<comment type="function">
    <text evidence="20">Plays a role in mitotic exit and cytokinesis. Recruits PDCD6IP and TSG101 to midbody during cytokinesis. Required for successful completion of cytokinesis. Not required for microtubule nucleation. Plays a role in the development of the brain and kidney.</text>
</comment>
<dbReference type="Pfam" id="PF12836">
    <property type="entry name" value="HHH_3"/>
    <property type="match status" value="1"/>
</dbReference>
<accession>A0A556TIG1</accession>
<dbReference type="GO" id="GO:0005814">
    <property type="term" value="C:centriole"/>
    <property type="evidence" value="ECO:0007669"/>
    <property type="project" value="UniProtKB-SubCell"/>
</dbReference>
<feature type="transmembrane region" description="Helical" evidence="25">
    <location>
        <begin position="841"/>
        <end position="864"/>
    </location>
</feature>
<dbReference type="InterPro" id="IPR007593">
    <property type="entry name" value="CD225/Dispanin_fam"/>
</dbReference>
<evidence type="ECO:0000256" key="1">
    <source>
        <dbReference type="ARBA" id="ARBA00004114"/>
    </source>
</evidence>
<feature type="coiled-coil region" evidence="23">
    <location>
        <begin position="1228"/>
        <end position="1269"/>
    </location>
</feature>
<dbReference type="InterPro" id="IPR027417">
    <property type="entry name" value="P-loop_NTPase"/>
</dbReference>
<evidence type="ECO:0000256" key="22">
    <source>
        <dbReference type="PROSITE-ProRule" id="PRU00283"/>
    </source>
</evidence>
<dbReference type="GO" id="GO:0008017">
    <property type="term" value="F:microtubule binding"/>
    <property type="evidence" value="ECO:0007669"/>
    <property type="project" value="InterPro"/>
</dbReference>
<keyword evidence="9" id="KW-0493">Microtubule</keyword>
<dbReference type="InterPro" id="IPR001752">
    <property type="entry name" value="Kinesin_motor_dom"/>
</dbReference>
<comment type="caution">
    <text evidence="27">The sequence shown here is derived from an EMBL/GenBank/DDBJ whole genome shotgun (WGS) entry which is preliminary data.</text>
</comment>
<reference evidence="27 28" key="1">
    <citation type="journal article" date="2019" name="Genome Biol. Evol.">
        <title>Whole-Genome Sequencing of the Giant Devil Catfish, Bagarius yarrelli.</title>
        <authorList>
            <person name="Jiang W."/>
            <person name="Lv Y."/>
            <person name="Cheng L."/>
            <person name="Yang K."/>
            <person name="Chao B."/>
            <person name="Wang X."/>
            <person name="Li Y."/>
            <person name="Pan X."/>
            <person name="You X."/>
            <person name="Zhang Y."/>
            <person name="Yang J."/>
            <person name="Li J."/>
            <person name="Zhang X."/>
            <person name="Liu S."/>
            <person name="Sun C."/>
            <person name="Yang J."/>
            <person name="Shi Q."/>
        </authorList>
    </citation>
    <scope>NUCLEOTIDE SEQUENCE [LARGE SCALE GENOMIC DNA]</scope>
    <source>
        <strain evidence="27">JWS20170419001</strain>
        <tissue evidence="27">Muscle</tissue>
    </source>
</reference>
<feature type="compositionally biased region" description="Basic residues" evidence="24">
    <location>
        <begin position="738"/>
        <end position="761"/>
    </location>
</feature>
<feature type="compositionally biased region" description="Basic and acidic residues" evidence="24">
    <location>
        <begin position="1099"/>
        <end position="1117"/>
    </location>
</feature>
<keyword evidence="18" id="KW-0206">Cytoskeleton</keyword>
<evidence type="ECO:0000256" key="12">
    <source>
        <dbReference type="ARBA" id="ARBA00022843"/>
    </source>
</evidence>
<comment type="similarity">
    <text evidence="6">Belongs to the CD225/Dispanin family.</text>
</comment>
<keyword evidence="11 22" id="KW-0067">ATP-binding</keyword>
<dbReference type="GO" id="GO:0090543">
    <property type="term" value="C:Flemming body"/>
    <property type="evidence" value="ECO:0007669"/>
    <property type="project" value="UniProtKB-SubCell"/>
</dbReference>
<dbReference type="PANTHER" id="PTHR31838">
    <property type="entry name" value="CENTROSOMAL PROTEIN OF 55 KDA"/>
    <property type="match status" value="1"/>
</dbReference>
<keyword evidence="17 22" id="KW-0505">Motor protein</keyword>
<dbReference type="GO" id="GO:0003777">
    <property type="term" value="F:microtubule motor activity"/>
    <property type="evidence" value="ECO:0007669"/>
    <property type="project" value="InterPro"/>
</dbReference>
<feature type="region of interest" description="Disordered" evidence="24">
    <location>
        <begin position="1079"/>
        <end position="1123"/>
    </location>
</feature>
<dbReference type="GO" id="GO:0045184">
    <property type="term" value="P:establishment of protein localization"/>
    <property type="evidence" value="ECO:0007669"/>
    <property type="project" value="TreeGrafter"/>
</dbReference>
<dbReference type="Pfam" id="PF04505">
    <property type="entry name" value="CD225"/>
    <property type="match status" value="1"/>
</dbReference>
<dbReference type="GO" id="GO:0051896">
    <property type="term" value="P:regulation of phosphatidylinositol 3-kinase/protein kinase B signal transduction"/>
    <property type="evidence" value="ECO:0007669"/>
    <property type="project" value="InterPro"/>
</dbReference>
<comment type="similarity">
    <text evidence="22">Belongs to the TRAFAC class myosin-kinesin ATPase superfamily. Kinesin family.</text>
</comment>
<dbReference type="InterPro" id="IPR038926">
    <property type="entry name" value="CEP55"/>
</dbReference>
<dbReference type="PANTHER" id="PTHR31838:SF1">
    <property type="entry name" value="CENTROSOMAL PROTEIN OF 55 KDA"/>
    <property type="match status" value="1"/>
</dbReference>
<dbReference type="Pfam" id="PF12180">
    <property type="entry name" value="EABR"/>
    <property type="match status" value="1"/>
</dbReference>
<dbReference type="EMBL" id="VCAZ01000002">
    <property type="protein sequence ID" value="TSK14523.1"/>
    <property type="molecule type" value="Genomic_DNA"/>
</dbReference>
<evidence type="ECO:0000256" key="19">
    <source>
        <dbReference type="ARBA" id="ARBA00023242"/>
    </source>
</evidence>
<dbReference type="GO" id="GO:0005524">
    <property type="term" value="F:ATP binding"/>
    <property type="evidence" value="ECO:0007669"/>
    <property type="project" value="UniProtKB-UniRule"/>
</dbReference>
<dbReference type="SMART" id="SM00129">
    <property type="entry name" value="KISc"/>
    <property type="match status" value="1"/>
</dbReference>
<dbReference type="FunFam" id="3.40.850.10:FF:000043">
    <property type="entry name" value="Kinesin-like protein"/>
    <property type="match status" value="1"/>
</dbReference>
<dbReference type="Gene3D" id="1.20.5.990">
    <property type="entry name" value="Nemo cc2-lz domain - 1d5 darpin complex"/>
    <property type="match status" value="1"/>
</dbReference>
<feature type="region of interest" description="Disordered" evidence="24">
    <location>
        <begin position="647"/>
        <end position="669"/>
    </location>
</feature>